<evidence type="ECO:0000313" key="2">
    <source>
        <dbReference type="EMBL" id="KAK1334850.1"/>
    </source>
</evidence>
<evidence type="ECO:0000256" key="1">
    <source>
        <dbReference type="SAM" id="MobiDB-lite"/>
    </source>
</evidence>
<feature type="region of interest" description="Disordered" evidence="1">
    <location>
        <begin position="76"/>
        <end position="114"/>
    </location>
</feature>
<proteinExistence type="predicted"/>
<reference evidence="2" key="1">
    <citation type="submission" date="2023-06" db="EMBL/GenBank/DDBJ databases">
        <title>Reference genome for the Northern bat (Eptesicus nilssonii), a most northern bat species.</title>
        <authorList>
            <person name="Laine V.N."/>
            <person name="Pulliainen A.T."/>
            <person name="Lilley T.M."/>
        </authorList>
    </citation>
    <scope>NUCLEOTIDE SEQUENCE</scope>
    <source>
        <strain evidence="2">BLF_Eptnil</strain>
        <tissue evidence="2">Kidney</tissue>
    </source>
</reference>
<name>A0AA40HQ05_CNENI</name>
<dbReference type="InterPro" id="IPR003081">
    <property type="entry name" value="GST_mu"/>
</dbReference>
<dbReference type="AlphaFoldDB" id="A0AA40HQ05"/>
<dbReference type="Gene3D" id="3.40.30.10">
    <property type="entry name" value="Glutaredoxin"/>
    <property type="match status" value="1"/>
</dbReference>
<organism evidence="2 3">
    <name type="scientific">Cnephaeus nilssonii</name>
    <name type="common">Northern bat</name>
    <name type="synonym">Eptesicus nilssonii</name>
    <dbReference type="NCBI Taxonomy" id="3371016"/>
    <lineage>
        <taxon>Eukaryota</taxon>
        <taxon>Metazoa</taxon>
        <taxon>Chordata</taxon>
        <taxon>Craniata</taxon>
        <taxon>Vertebrata</taxon>
        <taxon>Euteleostomi</taxon>
        <taxon>Mammalia</taxon>
        <taxon>Eutheria</taxon>
        <taxon>Laurasiatheria</taxon>
        <taxon>Chiroptera</taxon>
        <taxon>Yangochiroptera</taxon>
        <taxon>Vespertilionidae</taxon>
        <taxon>Cnephaeus</taxon>
    </lineage>
</organism>
<gene>
    <name evidence="2" type="ORF">QTO34_004421</name>
</gene>
<evidence type="ECO:0000313" key="3">
    <source>
        <dbReference type="Proteomes" id="UP001177744"/>
    </source>
</evidence>
<dbReference type="EMBL" id="JAULJE010000014">
    <property type="protein sequence ID" value="KAK1334850.1"/>
    <property type="molecule type" value="Genomic_DNA"/>
</dbReference>
<dbReference type="PRINTS" id="PR01267">
    <property type="entry name" value="GSTRNSFRASEM"/>
</dbReference>
<accession>A0AA40HQ05</accession>
<comment type="caution">
    <text evidence="2">The sequence shown here is derived from an EMBL/GenBank/DDBJ whole genome shotgun (WGS) entry which is preliminary data.</text>
</comment>
<dbReference type="GO" id="GO:0004364">
    <property type="term" value="F:glutathione transferase activity"/>
    <property type="evidence" value="ECO:0007669"/>
    <property type="project" value="InterPro"/>
</dbReference>
<keyword evidence="3" id="KW-1185">Reference proteome</keyword>
<dbReference type="Proteomes" id="UP001177744">
    <property type="component" value="Unassembled WGS sequence"/>
</dbReference>
<sequence>MCNPETQQRSPLENEDQLETRAVASACPSCPTSASCSLWSLGSAIGWHGRSPDGGSQSHKLAAPSHLSPARVAGVWHGRARPGPPPGGSGRSACLLPESPSPFSPPAAQGQPEAQASLGWWLPSHPGLPEAQIALTTISKKASKVRALNKLNSNPNSKRLFTTPSLITPANRGLKSAKTSTLAMTLCYWDTRGWLTPSCLLLEYTDSNCEKKYTMGDTPDYDRSQWLSEKFKLGLDFPICPS</sequence>
<protein>
    <submittedName>
        <fullName evidence="2">Uncharacterized protein</fullName>
    </submittedName>
</protein>